<comment type="subunit">
    <text evidence="4">Monomer.</text>
</comment>
<evidence type="ECO:0000256" key="3">
    <source>
        <dbReference type="ARBA" id="ARBA00007401"/>
    </source>
</evidence>
<dbReference type="InterPro" id="IPR011013">
    <property type="entry name" value="Gal_mutarotase_sf_dom"/>
</dbReference>
<evidence type="ECO:0000256" key="9">
    <source>
        <dbReference type="ARBA" id="ARBA00032230"/>
    </source>
</evidence>
<dbReference type="PANTHER" id="PTHR46323:SF2">
    <property type="entry name" value="BETA-GALACTOSIDASE"/>
    <property type="match status" value="1"/>
</dbReference>
<dbReference type="Gene3D" id="2.60.120.260">
    <property type="entry name" value="Galactose-binding domain-like"/>
    <property type="match status" value="1"/>
</dbReference>
<dbReference type="SUPFAM" id="SSF51445">
    <property type="entry name" value="(Trans)glycosidases"/>
    <property type="match status" value="1"/>
</dbReference>
<protein>
    <recommendedName>
        <fullName evidence="5 10">Beta-galactosidase</fullName>
        <ecNumber evidence="5 10">3.2.1.23</ecNumber>
    </recommendedName>
    <alternativeName>
        <fullName evidence="9 10">Lactase</fullName>
    </alternativeName>
</protein>
<keyword evidence="6 10" id="KW-0378">Hydrolase</keyword>
<feature type="domain" description="Beta galactosidase small chain/" evidence="12">
    <location>
        <begin position="751"/>
        <end position="1027"/>
    </location>
</feature>
<dbReference type="Pfam" id="PF02837">
    <property type="entry name" value="Glyco_hydro_2_N"/>
    <property type="match status" value="1"/>
</dbReference>
<evidence type="ECO:0000256" key="1">
    <source>
        <dbReference type="ARBA" id="ARBA00001412"/>
    </source>
</evidence>
<dbReference type="InterPro" id="IPR008979">
    <property type="entry name" value="Galactose-bd-like_sf"/>
</dbReference>
<feature type="signal peptide" evidence="11">
    <location>
        <begin position="1"/>
        <end position="18"/>
    </location>
</feature>
<dbReference type="GeneID" id="98070106"/>
<dbReference type="InterPro" id="IPR006101">
    <property type="entry name" value="Glyco_hydro_2"/>
</dbReference>
<feature type="chain" id="PRO_5003549008" description="Beta-galactosidase" evidence="11">
    <location>
        <begin position="19"/>
        <end position="1032"/>
    </location>
</feature>
<evidence type="ECO:0000313" key="14">
    <source>
        <dbReference type="Proteomes" id="UP000004892"/>
    </source>
</evidence>
<dbReference type="Pfam" id="PF02929">
    <property type="entry name" value="Bgal_small_N"/>
    <property type="match status" value="1"/>
</dbReference>
<dbReference type="PANTHER" id="PTHR46323">
    <property type="entry name" value="BETA-GALACTOSIDASE"/>
    <property type="match status" value="1"/>
</dbReference>
<keyword evidence="14" id="KW-1185">Reference proteome</keyword>
<evidence type="ECO:0000256" key="4">
    <source>
        <dbReference type="ARBA" id="ARBA00011245"/>
    </source>
</evidence>
<dbReference type="GO" id="GO:0004565">
    <property type="term" value="F:beta-galactosidase activity"/>
    <property type="evidence" value="ECO:0007669"/>
    <property type="project" value="UniProtKB-EC"/>
</dbReference>
<dbReference type="HOGENOM" id="CLU_002346_0_2_10"/>
<dbReference type="GO" id="GO:0005990">
    <property type="term" value="P:lactose catabolic process"/>
    <property type="evidence" value="ECO:0007669"/>
    <property type="project" value="TreeGrafter"/>
</dbReference>
<keyword evidence="8 10" id="KW-0326">Glycosidase</keyword>
<dbReference type="EC" id="3.2.1.23" evidence="5 10"/>
<dbReference type="RefSeq" id="WP_009137714.1">
    <property type="nucleotide sequence ID" value="NZ_JH594597.1"/>
</dbReference>
<accession>H1DJY4</accession>
<organism evidence="13 14">
    <name type="scientific">Odoribacter laneus YIT 12061</name>
    <dbReference type="NCBI Taxonomy" id="742817"/>
    <lineage>
        <taxon>Bacteria</taxon>
        <taxon>Pseudomonadati</taxon>
        <taxon>Bacteroidota</taxon>
        <taxon>Bacteroidia</taxon>
        <taxon>Bacteroidales</taxon>
        <taxon>Odoribacteraceae</taxon>
        <taxon>Odoribacter</taxon>
    </lineage>
</organism>
<dbReference type="InterPro" id="IPR006103">
    <property type="entry name" value="Glyco_hydro_2_cat"/>
</dbReference>
<dbReference type="InterPro" id="IPR050347">
    <property type="entry name" value="Bact_Beta-galactosidase"/>
</dbReference>
<dbReference type="InterPro" id="IPR023230">
    <property type="entry name" value="Glyco_hydro_2_CS"/>
</dbReference>
<evidence type="ECO:0000313" key="13">
    <source>
        <dbReference type="EMBL" id="EHP45984.1"/>
    </source>
</evidence>
<dbReference type="Gene3D" id="2.60.40.10">
    <property type="entry name" value="Immunoglobulins"/>
    <property type="match status" value="2"/>
</dbReference>
<dbReference type="Gene3D" id="3.20.20.80">
    <property type="entry name" value="Glycosidases"/>
    <property type="match status" value="1"/>
</dbReference>
<comment type="similarity">
    <text evidence="3 10">Belongs to the glycosyl hydrolase 2 family.</text>
</comment>
<dbReference type="FunFam" id="3.20.20.80:FF:000121">
    <property type="entry name" value="Beta-galactosidase"/>
    <property type="match status" value="1"/>
</dbReference>
<dbReference type="InterPro" id="IPR013783">
    <property type="entry name" value="Ig-like_fold"/>
</dbReference>
<dbReference type="AlphaFoldDB" id="H1DJY4"/>
<evidence type="ECO:0000256" key="5">
    <source>
        <dbReference type="ARBA" id="ARBA00012756"/>
    </source>
</evidence>
<name>H1DJY4_9BACT</name>
<dbReference type="InterPro" id="IPR032312">
    <property type="entry name" value="LacZ_4"/>
</dbReference>
<dbReference type="InterPro" id="IPR006104">
    <property type="entry name" value="Glyco_hydro_2_N"/>
</dbReference>
<dbReference type="InterPro" id="IPR004199">
    <property type="entry name" value="B-gal_small/dom_5"/>
</dbReference>
<dbReference type="PROSITE" id="PS00608">
    <property type="entry name" value="GLYCOSYL_HYDROL_F2_2"/>
    <property type="match status" value="1"/>
</dbReference>
<gene>
    <name evidence="13" type="ORF">HMPREF9449_02570</name>
</gene>
<dbReference type="EMBL" id="ADMC01000027">
    <property type="protein sequence ID" value="EHP45984.1"/>
    <property type="molecule type" value="Genomic_DNA"/>
</dbReference>
<comment type="catalytic activity">
    <reaction evidence="1 10">
        <text>Hydrolysis of terminal non-reducing beta-D-galactose residues in beta-D-galactosides.</text>
        <dbReference type="EC" id="3.2.1.23"/>
    </reaction>
</comment>
<dbReference type="PATRIC" id="fig|742817.3.peg.2751"/>
<proteinExistence type="inferred from homology"/>
<comment type="cofactor">
    <cofactor evidence="2">
        <name>Ca(2+)</name>
        <dbReference type="ChEBI" id="CHEBI:29108"/>
    </cofactor>
</comment>
<dbReference type="InterPro" id="IPR014718">
    <property type="entry name" value="GH-type_carb-bd"/>
</dbReference>
<dbReference type="eggNOG" id="COG3250">
    <property type="taxonomic scope" value="Bacteria"/>
</dbReference>
<dbReference type="Pfam" id="PF16353">
    <property type="entry name" value="LacZ_4"/>
    <property type="match status" value="1"/>
</dbReference>
<dbReference type="InterPro" id="IPR036156">
    <property type="entry name" value="Beta-gal/glucu_dom_sf"/>
</dbReference>
<dbReference type="PRINTS" id="PR00132">
    <property type="entry name" value="GLHYDRLASE2"/>
</dbReference>
<dbReference type="SUPFAM" id="SSF74650">
    <property type="entry name" value="Galactose mutarotase-like"/>
    <property type="match status" value="1"/>
</dbReference>
<dbReference type="InterPro" id="IPR017853">
    <property type="entry name" value="GH"/>
</dbReference>
<evidence type="ECO:0000256" key="6">
    <source>
        <dbReference type="ARBA" id="ARBA00022801"/>
    </source>
</evidence>
<dbReference type="SUPFAM" id="SSF49785">
    <property type="entry name" value="Galactose-binding domain-like"/>
    <property type="match status" value="1"/>
</dbReference>
<dbReference type="GO" id="GO:0030246">
    <property type="term" value="F:carbohydrate binding"/>
    <property type="evidence" value="ECO:0007669"/>
    <property type="project" value="InterPro"/>
</dbReference>
<evidence type="ECO:0000256" key="7">
    <source>
        <dbReference type="ARBA" id="ARBA00022837"/>
    </source>
</evidence>
<dbReference type="Gene3D" id="2.70.98.10">
    <property type="match status" value="1"/>
</dbReference>
<dbReference type="InterPro" id="IPR023232">
    <property type="entry name" value="Glyco_hydro_2_AS"/>
</dbReference>
<dbReference type="Pfam" id="PF00703">
    <property type="entry name" value="Glyco_hydro_2"/>
    <property type="match status" value="1"/>
</dbReference>
<dbReference type="GO" id="GO:0009341">
    <property type="term" value="C:beta-galactosidase complex"/>
    <property type="evidence" value="ECO:0007669"/>
    <property type="project" value="InterPro"/>
</dbReference>
<dbReference type="InterPro" id="IPR006102">
    <property type="entry name" value="Ig-like_GH2"/>
</dbReference>
<evidence type="ECO:0000259" key="12">
    <source>
        <dbReference type="SMART" id="SM01038"/>
    </source>
</evidence>
<dbReference type="Proteomes" id="UP000004892">
    <property type="component" value="Unassembled WGS sequence"/>
</dbReference>
<dbReference type="PROSITE" id="PS00719">
    <property type="entry name" value="GLYCOSYL_HYDROL_F2_1"/>
    <property type="match status" value="1"/>
</dbReference>
<comment type="caution">
    <text evidence="13">The sequence shown here is derived from an EMBL/GenBank/DDBJ whole genome shotgun (WGS) entry which is preliminary data.</text>
</comment>
<dbReference type="Pfam" id="PF02836">
    <property type="entry name" value="Glyco_hydro_2_C"/>
    <property type="match status" value="1"/>
</dbReference>
<dbReference type="SMART" id="SM01038">
    <property type="entry name" value="Bgal_small_N"/>
    <property type="match status" value="1"/>
</dbReference>
<keyword evidence="7" id="KW-0106">Calcium</keyword>
<evidence type="ECO:0000256" key="11">
    <source>
        <dbReference type="SAM" id="SignalP"/>
    </source>
</evidence>
<dbReference type="SUPFAM" id="SSF49303">
    <property type="entry name" value="beta-Galactosidase/glucuronidase domain"/>
    <property type="match status" value="2"/>
</dbReference>
<sequence>MKKLFLGLSLILSLTTFAQKKEWLDPGVNAINRAPMRTAYFAYPCEKCAAVGVKEEASNFMSLNGKWKFNWVKDLTDRPVNFYKTDFEDKNWVDFPVPGIWELNGYGDPLYRNAGYAWSNQFRPNPPLVETKNNHVGSYRKTIVLPSGWKGQQVYLHVGSATSNLYVWVNGQFVGYSEDSKMAAEFDITKYLKPGENLIAMQIYRWCDGSYLEDQDFWRLSGIAREVYLYARHPVHIEDLFIVPDLDAAYKDGQLNITATLNRKASVEAVFELFDPEGKSLMQTTIRPDSKGQIAAVLQVNEPLKWTAETPVLYTLNTVLKDRKGTVLEVIPQKVGFRKIELDQKAGQILVNGKPVLFKGADRHEIDPLTGYLVTKERMLEDIRIMKENNLNAVRTCHYPDAPLWYELCDEYGIYVVCEANIESHGMGYGEKTLAKNPSYAQAHLERNQRMVEAFKNHPSIIFWSLGNEAGDGPNFEACYKWIKERDNSRAVQYEQAGRKPHTDIVCPMYADLKWMENYAKDEQQYRPLIQCEYAHAMGNSQGGFKEYWDLIRRYPKLQGGFIWDFVDQAFRAYTKDGKMIYAYGGDYNPYDASDNNFNCNGLISPDRVPNPHMYEVQKVYQSIGTTPVDLRKGEVKVYNENFFTDLSDTYLEWQLVKDGVVIRQGVVDNLKIGPQETQLVHLGYQESDIPEGQEILLNVNYKLKQHKPLLEAGHVVAKEQLAIKEYDAFCADIRDGKTKVDIYEDIVHIVLQGEEVTAIFNKNSGWLERISLNGLEMLEAGFALRPNFWRAPTDNDMGANLQRKFAAWKNPEMKKKDMKVEAKGKNALVTVVYDLPDLSAVLTLTYEMNAGGEIKVKEDMSVDKSKEKMPHLFRFGMQLVMPQHFDRIDYYGRGPVENYADRKYSQHIGHYRQLVKDQYYPYIRPQESGTKTDIRWWKVLDIDGRGLLIRSDNPFSASALNFLQEDLDDGLHKEQRHSGELEPRKLTAVSFDLRQMGLGCINSWGAWPLPSYVLPYDNYTFNFVLSPVRKR</sequence>
<evidence type="ECO:0000256" key="8">
    <source>
        <dbReference type="ARBA" id="ARBA00023295"/>
    </source>
</evidence>
<reference evidence="13 14" key="1">
    <citation type="submission" date="2012-01" db="EMBL/GenBank/DDBJ databases">
        <title>The Genome Sequence of Odoribacter laneus YIT 12061.</title>
        <authorList>
            <consortium name="The Broad Institute Genome Sequencing Platform"/>
            <person name="Earl A."/>
            <person name="Ward D."/>
            <person name="Feldgarden M."/>
            <person name="Gevers D."/>
            <person name="Morotomi M."/>
            <person name="Young S.K."/>
            <person name="Zeng Q."/>
            <person name="Gargeya S."/>
            <person name="Fitzgerald M."/>
            <person name="Haas B."/>
            <person name="Abouelleil A."/>
            <person name="Alvarado L."/>
            <person name="Arachchi H.M."/>
            <person name="Berlin A."/>
            <person name="Chapman S.B."/>
            <person name="Gearin G."/>
            <person name="Goldberg J."/>
            <person name="Griggs A."/>
            <person name="Gujja S."/>
            <person name="Hansen M."/>
            <person name="Heiman D."/>
            <person name="Howarth C."/>
            <person name="Larimer J."/>
            <person name="Lui A."/>
            <person name="MacDonald P.J.P."/>
            <person name="McCowen C."/>
            <person name="Montmayeur A."/>
            <person name="Murphy C."/>
            <person name="Neiman D."/>
            <person name="Pearson M."/>
            <person name="Priest M."/>
            <person name="Roberts A."/>
            <person name="Saif S."/>
            <person name="Shea T."/>
            <person name="Sisk P."/>
            <person name="Stolte C."/>
            <person name="Sykes S."/>
            <person name="Wortman J."/>
            <person name="Nusbaum C."/>
            <person name="Birren B."/>
        </authorList>
    </citation>
    <scope>NUCLEOTIDE SEQUENCE [LARGE SCALE GENOMIC DNA]</scope>
    <source>
        <strain evidence="13 14">YIT 12061</strain>
    </source>
</reference>
<evidence type="ECO:0000256" key="10">
    <source>
        <dbReference type="RuleBase" id="RU361154"/>
    </source>
</evidence>
<keyword evidence="11" id="KW-0732">Signal</keyword>
<evidence type="ECO:0000256" key="2">
    <source>
        <dbReference type="ARBA" id="ARBA00001913"/>
    </source>
</evidence>
<dbReference type="STRING" id="742817.HMPREF9449_02570"/>